<dbReference type="PATRIC" id="fig|45065.4.peg.97"/>
<organism evidence="2 3">
    <name type="scientific">Legionella geestiana</name>
    <dbReference type="NCBI Taxonomy" id="45065"/>
    <lineage>
        <taxon>Bacteria</taxon>
        <taxon>Pseudomonadati</taxon>
        <taxon>Pseudomonadota</taxon>
        <taxon>Gammaproteobacteria</taxon>
        <taxon>Legionellales</taxon>
        <taxon>Legionellaceae</taxon>
        <taxon>Legionella</taxon>
    </lineage>
</organism>
<keyword evidence="2" id="KW-0067">ATP-binding</keyword>
<dbReference type="InterPro" id="IPR027417">
    <property type="entry name" value="P-loop_NTPase"/>
</dbReference>
<dbReference type="AlphaFoldDB" id="A0A0W0U924"/>
<dbReference type="Proteomes" id="UP000054785">
    <property type="component" value="Unassembled WGS sequence"/>
</dbReference>
<proteinExistence type="predicted"/>
<dbReference type="Gene3D" id="3.40.50.300">
    <property type="entry name" value="P-loop containing nucleotide triphosphate hydrolases"/>
    <property type="match status" value="1"/>
</dbReference>
<dbReference type="PANTHER" id="PTHR19211">
    <property type="entry name" value="ATP-BINDING TRANSPORT PROTEIN-RELATED"/>
    <property type="match status" value="1"/>
</dbReference>
<dbReference type="SUPFAM" id="SSF52540">
    <property type="entry name" value="P-loop containing nucleoside triphosphate hydrolases"/>
    <property type="match status" value="1"/>
</dbReference>
<keyword evidence="1" id="KW-0677">Repeat</keyword>
<dbReference type="EMBL" id="LNYC01000003">
    <property type="protein sequence ID" value="KTD04478.1"/>
    <property type="molecule type" value="Genomic_DNA"/>
</dbReference>
<dbReference type="PANTHER" id="PTHR19211:SF14">
    <property type="entry name" value="ATP-BINDING CASSETTE SUB-FAMILY F MEMBER 1"/>
    <property type="match status" value="1"/>
</dbReference>
<keyword evidence="3" id="KW-1185">Reference proteome</keyword>
<dbReference type="InterPro" id="IPR050611">
    <property type="entry name" value="ABCF"/>
</dbReference>
<gene>
    <name evidence="2" type="primary">uup_1</name>
    <name evidence="2" type="ORF">Lgee_0088</name>
</gene>
<sequence length="67" mass="7502">MALKMPSLLILDEITNNLDGDMREHVLQVLRDYPGSMVVVSHDLFLEALQVDTEYCAADGRLVARAQ</sequence>
<dbReference type="GO" id="GO:0005524">
    <property type="term" value="F:ATP binding"/>
    <property type="evidence" value="ECO:0007669"/>
    <property type="project" value="UniProtKB-KW"/>
</dbReference>
<evidence type="ECO:0000256" key="1">
    <source>
        <dbReference type="ARBA" id="ARBA00022737"/>
    </source>
</evidence>
<evidence type="ECO:0000313" key="3">
    <source>
        <dbReference type="Proteomes" id="UP000054785"/>
    </source>
</evidence>
<dbReference type="OrthoDB" id="9808609at2"/>
<accession>A0A0W0U924</accession>
<comment type="caution">
    <text evidence="2">The sequence shown here is derived from an EMBL/GenBank/DDBJ whole genome shotgun (WGS) entry which is preliminary data.</text>
</comment>
<dbReference type="STRING" id="45065.Lgee_0088"/>
<keyword evidence="2" id="KW-0547">Nucleotide-binding</keyword>
<reference evidence="2 3" key="1">
    <citation type="submission" date="2015-11" db="EMBL/GenBank/DDBJ databases">
        <title>Genomic analysis of 38 Legionella species identifies large and diverse effector repertoires.</title>
        <authorList>
            <person name="Burstein D."/>
            <person name="Amaro F."/>
            <person name="Zusman T."/>
            <person name="Lifshitz Z."/>
            <person name="Cohen O."/>
            <person name="Gilbert J.A."/>
            <person name="Pupko T."/>
            <person name="Shuman H.A."/>
            <person name="Segal G."/>
        </authorList>
    </citation>
    <scope>NUCLEOTIDE SEQUENCE [LARGE SCALE GENOMIC DNA]</scope>
    <source>
        <strain evidence="2 3">ATCC 49504</strain>
    </source>
</reference>
<protein>
    <submittedName>
        <fullName evidence="2">ABC transporter ATP-binding protein Uup</fullName>
    </submittedName>
</protein>
<name>A0A0W0U924_9GAMM</name>
<evidence type="ECO:0000313" key="2">
    <source>
        <dbReference type="EMBL" id="KTD04478.1"/>
    </source>
</evidence>